<sequence length="216" mass="23898">MKYEHEMTAPIQSWIEARGMVAYTEVPYYYSAIDHVGVNWDTRGLVLIETKLSLSRAVVCQANIKRMLGDAYVAVASRPRKASIESATQAGLGVLRVTESGCEELAPPGAKLEHPVYASGRDTFIEILRQLEPGGTGGLACLKGRGPAQDVHKAIQQHLDENPSATWRELYRDVPNHYASYRSLQSSMKVLENFSKAEPLRRTTIDTARAGQRSLP</sequence>
<proteinExistence type="predicted"/>
<name>A0A0F9RJV0_9ZZZZ</name>
<dbReference type="AlphaFoldDB" id="A0A0F9RJV0"/>
<reference evidence="1" key="1">
    <citation type="journal article" date="2015" name="Nature">
        <title>Complex archaea that bridge the gap between prokaryotes and eukaryotes.</title>
        <authorList>
            <person name="Spang A."/>
            <person name="Saw J.H."/>
            <person name="Jorgensen S.L."/>
            <person name="Zaremba-Niedzwiedzka K."/>
            <person name="Martijn J."/>
            <person name="Lind A.E."/>
            <person name="van Eijk R."/>
            <person name="Schleper C."/>
            <person name="Guy L."/>
            <person name="Ettema T.J."/>
        </authorList>
    </citation>
    <scope>NUCLEOTIDE SEQUENCE</scope>
</reference>
<organism evidence="1">
    <name type="scientific">marine sediment metagenome</name>
    <dbReference type="NCBI Taxonomy" id="412755"/>
    <lineage>
        <taxon>unclassified sequences</taxon>
        <taxon>metagenomes</taxon>
        <taxon>ecological metagenomes</taxon>
    </lineage>
</organism>
<protein>
    <submittedName>
        <fullName evidence="1">Uncharacterized protein</fullName>
    </submittedName>
</protein>
<accession>A0A0F9RJV0</accession>
<gene>
    <name evidence="1" type="ORF">LCGC14_0568610</name>
</gene>
<evidence type="ECO:0000313" key="1">
    <source>
        <dbReference type="EMBL" id="KKN56775.1"/>
    </source>
</evidence>
<comment type="caution">
    <text evidence="1">The sequence shown here is derived from an EMBL/GenBank/DDBJ whole genome shotgun (WGS) entry which is preliminary data.</text>
</comment>
<dbReference type="EMBL" id="LAZR01000831">
    <property type="protein sequence ID" value="KKN56775.1"/>
    <property type="molecule type" value="Genomic_DNA"/>
</dbReference>